<evidence type="ECO:0000313" key="3">
    <source>
        <dbReference type="Proteomes" id="UP000400924"/>
    </source>
</evidence>
<organism evidence="2 3">
    <name type="scientific">Streptomyces spongiae</name>
    <dbReference type="NCBI Taxonomy" id="565072"/>
    <lineage>
        <taxon>Bacteria</taxon>
        <taxon>Bacillati</taxon>
        <taxon>Actinomycetota</taxon>
        <taxon>Actinomycetes</taxon>
        <taxon>Kitasatosporales</taxon>
        <taxon>Streptomycetaceae</taxon>
        <taxon>Streptomyces</taxon>
    </lineage>
</organism>
<evidence type="ECO:0000256" key="1">
    <source>
        <dbReference type="SAM" id="MobiDB-lite"/>
    </source>
</evidence>
<dbReference type="Proteomes" id="UP000400924">
    <property type="component" value="Unassembled WGS sequence"/>
</dbReference>
<evidence type="ECO:0000313" key="2">
    <source>
        <dbReference type="EMBL" id="MPY56349.1"/>
    </source>
</evidence>
<reference evidence="2 3" key="1">
    <citation type="submission" date="2019-07" db="EMBL/GenBank/DDBJ databases">
        <title>New species of Amycolatopsis and Streptomyces.</title>
        <authorList>
            <person name="Duangmal K."/>
            <person name="Teo W.F.A."/>
            <person name="Lipun K."/>
        </authorList>
    </citation>
    <scope>NUCLEOTIDE SEQUENCE [LARGE SCALE GENOMIC DNA]</scope>
    <source>
        <strain evidence="2 3">NBRC 106415</strain>
    </source>
</reference>
<feature type="region of interest" description="Disordered" evidence="1">
    <location>
        <begin position="309"/>
        <end position="331"/>
    </location>
</feature>
<dbReference type="AlphaFoldDB" id="A0A5N8XA58"/>
<keyword evidence="3" id="KW-1185">Reference proteome</keyword>
<dbReference type="OrthoDB" id="3171335at2"/>
<proteinExistence type="predicted"/>
<gene>
    <name evidence="2" type="ORF">FNH08_03885</name>
</gene>
<sequence>MFVGIDVEAGIAVTGGRDGVRPPEPLPGGAARYLRQCREQVEGLVLALPDQCFDEPGAVRREALYGEFADRLGLPLRQFVPRSVAAVASLRRSDGEVLVCRADADAAEAVLCRASGETVESLGAQRRAVTGRPRAEALGEPTGRAALLLARARTQPRYRAAPLRTPGNPTAGAVLDAFEPVEEALRSAVTDARARHEDTPVLMDGALGGHPLARGAVQEVTGGRQPGLLETHAAALGALLVATDSVRVRTAARHSVSLTVHGVRRGLLVESDIPLTVLGEPVPMAVLERGRAVTVDVPEAQGPDVRVRRDGRETDVPCPGLRGGRHRLGMHTSGDGPGVLVFRPDDGGEPVLLPLGAPTAGTTGATR</sequence>
<dbReference type="EMBL" id="VJZC01000013">
    <property type="protein sequence ID" value="MPY56349.1"/>
    <property type="molecule type" value="Genomic_DNA"/>
</dbReference>
<comment type="caution">
    <text evidence="2">The sequence shown here is derived from an EMBL/GenBank/DDBJ whole genome shotgun (WGS) entry which is preliminary data.</text>
</comment>
<protein>
    <submittedName>
        <fullName evidence="2">Uncharacterized protein</fullName>
    </submittedName>
</protein>
<dbReference type="RefSeq" id="WP_152769821.1">
    <property type="nucleotide sequence ID" value="NZ_VJZC01000013.1"/>
</dbReference>
<name>A0A5N8XA58_9ACTN</name>
<accession>A0A5N8XA58</accession>